<feature type="region of interest" description="Disordered" evidence="1">
    <location>
        <begin position="23"/>
        <end position="111"/>
    </location>
</feature>
<dbReference type="Proteomes" id="UP000255355">
    <property type="component" value="Unassembled WGS sequence"/>
</dbReference>
<evidence type="ECO:0008006" key="5">
    <source>
        <dbReference type="Google" id="ProtNLM"/>
    </source>
</evidence>
<accession>A0A370GW78</accession>
<dbReference type="RefSeq" id="WP_068026275.1">
    <property type="nucleotide sequence ID" value="NZ_QQAZ01000010.1"/>
</dbReference>
<dbReference type="OrthoDB" id="4570471at2"/>
<protein>
    <recommendedName>
        <fullName evidence="5">Secreted protein</fullName>
    </recommendedName>
</protein>
<keyword evidence="2" id="KW-0732">Signal</keyword>
<gene>
    <name evidence="3" type="ORF">DFR68_110261</name>
</gene>
<evidence type="ECO:0000256" key="1">
    <source>
        <dbReference type="SAM" id="MobiDB-lite"/>
    </source>
</evidence>
<sequence length="123" mass="13097">MSRAAVLVLVTGATAAGAVLASGAAGADPGGRANHSSDRGAATNRDTTGWRHIDPRGYHHKESNPLRQAEIRDNRREYRQQRRTAPEVPQRAPGSEPGASTWTSVPNADGTGWAVCRPQASWC</sequence>
<evidence type="ECO:0000256" key="2">
    <source>
        <dbReference type="SAM" id="SignalP"/>
    </source>
</evidence>
<feature type="signal peptide" evidence="2">
    <location>
        <begin position="1"/>
        <end position="27"/>
    </location>
</feature>
<name>A0A370GW78_9NOCA</name>
<organism evidence="3 4">
    <name type="scientific">Nocardia mexicana</name>
    <dbReference type="NCBI Taxonomy" id="279262"/>
    <lineage>
        <taxon>Bacteria</taxon>
        <taxon>Bacillati</taxon>
        <taxon>Actinomycetota</taxon>
        <taxon>Actinomycetes</taxon>
        <taxon>Mycobacteriales</taxon>
        <taxon>Nocardiaceae</taxon>
        <taxon>Nocardia</taxon>
    </lineage>
</organism>
<evidence type="ECO:0000313" key="3">
    <source>
        <dbReference type="EMBL" id="RDI46854.1"/>
    </source>
</evidence>
<dbReference type="EMBL" id="QQAZ01000010">
    <property type="protein sequence ID" value="RDI46854.1"/>
    <property type="molecule type" value="Genomic_DNA"/>
</dbReference>
<comment type="caution">
    <text evidence="3">The sequence shown here is derived from an EMBL/GenBank/DDBJ whole genome shotgun (WGS) entry which is preliminary data.</text>
</comment>
<keyword evidence="4" id="KW-1185">Reference proteome</keyword>
<reference evidence="3 4" key="1">
    <citation type="submission" date="2018-07" db="EMBL/GenBank/DDBJ databases">
        <title>Genomic Encyclopedia of Type Strains, Phase IV (KMG-IV): sequencing the most valuable type-strain genomes for metagenomic binning, comparative biology and taxonomic classification.</title>
        <authorList>
            <person name="Goeker M."/>
        </authorList>
    </citation>
    <scope>NUCLEOTIDE SEQUENCE [LARGE SCALE GENOMIC DNA]</scope>
    <source>
        <strain evidence="3 4">DSM 44952</strain>
    </source>
</reference>
<evidence type="ECO:0000313" key="4">
    <source>
        <dbReference type="Proteomes" id="UP000255355"/>
    </source>
</evidence>
<proteinExistence type="predicted"/>
<dbReference type="AlphaFoldDB" id="A0A370GW78"/>
<feature type="chain" id="PRO_5016959524" description="Secreted protein" evidence="2">
    <location>
        <begin position="28"/>
        <end position="123"/>
    </location>
</feature>
<feature type="compositionally biased region" description="Basic and acidic residues" evidence="1">
    <location>
        <begin position="48"/>
        <end position="80"/>
    </location>
</feature>